<proteinExistence type="predicted"/>
<reference evidence="1 2" key="1">
    <citation type="submission" date="2018-07" db="EMBL/GenBank/DDBJ databases">
        <title>Genome assembly of strain KB82.</title>
        <authorList>
            <person name="Kukolya J."/>
            <person name="Horvath B."/>
            <person name="Nagy I."/>
            <person name="Toth A."/>
        </authorList>
    </citation>
    <scope>NUCLEOTIDE SEQUENCE [LARGE SCALE GENOMIC DNA]</scope>
    <source>
        <strain evidence="1 2">Kb82</strain>
    </source>
</reference>
<accession>A0ABR9TR43</accession>
<dbReference type="RefSeq" id="WP_194140245.1">
    <property type="nucleotide sequence ID" value="NZ_PRDM01000004.1"/>
</dbReference>
<evidence type="ECO:0000313" key="2">
    <source>
        <dbReference type="Proteomes" id="UP000640614"/>
    </source>
</evidence>
<sequence length="158" mass="17986">MRNIIVTFLILFINQVFCQNENDTNSEKLVTEIYGKLYKDLDPIEGTINILPLNKNIKFCSLYQCVSRIGYAEKHKIIEEKIIKRALEITTRLFNEGTAIYLTYGAESLGQAISDNEILTDDNNLIYVSVGQCIVSDSLIKISDAINKRTMELINKTN</sequence>
<dbReference type="Proteomes" id="UP000640614">
    <property type="component" value="Unassembled WGS sequence"/>
</dbReference>
<evidence type="ECO:0000313" key="1">
    <source>
        <dbReference type="EMBL" id="MBE8727087.1"/>
    </source>
</evidence>
<keyword evidence="2" id="KW-1185">Reference proteome</keyword>
<organism evidence="1 2">
    <name type="scientific">Flavobacterium hungaricum</name>
    <dbReference type="NCBI Taxonomy" id="2082725"/>
    <lineage>
        <taxon>Bacteria</taxon>
        <taxon>Pseudomonadati</taxon>
        <taxon>Bacteroidota</taxon>
        <taxon>Flavobacteriia</taxon>
        <taxon>Flavobacteriales</taxon>
        <taxon>Flavobacteriaceae</taxon>
        <taxon>Flavobacterium</taxon>
    </lineage>
</organism>
<protein>
    <recommendedName>
        <fullName evidence="3">DUF4252 domain-containing protein</fullName>
    </recommendedName>
</protein>
<dbReference type="EMBL" id="PRDM01000004">
    <property type="protein sequence ID" value="MBE8727087.1"/>
    <property type="molecule type" value="Genomic_DNA"/>
</dbReference>
<comment type="caution">
    <text evidence="1">The sequence shown here is derived from an EMBL/GenBank/DDBJ whole genome shotgun (WGS) entry which is preliminary data.</text>
</comment>
<name>A0ABR9TR43_9FLAO</name>
<evidence type="ECO:0008006" key="3">
    <source>
        <dbReference type="Google" id="ProtNLM"/>
    </source>
</evidence>
<gene>
    <name evidence="1" type="ORF">C4F50_19385</name>
</gene>